<name>A0ABM8WMA9_9BURK</name>
<protein>
    <submittedName>
        <fullName evidence="1">Uncharacterized protein</fullName>
    </submittedName>
</protein>
<reference evidence="1 2" key="1">
    <citation type="submission" date="2021-08" db="EMBL/GenBank/DDBJ databases">
        <authorList>
            <person name="Peeters C."/>
        </authorList>
    </citation>
    <scope>NUCLEOTIDE SEQUENCE [LARGE SCALE GENOMIC DNA]</scope>
    <source>
        <strain evidence="1 2">LMG 21510</strain>
    </source>
</reference>
<accession>A0ABM8WMA9</accession>
<evidence type="ECO:0000313" key="1">
    <source>
        <dbReference type="EMBL" id="CAG9168513.1"/>
    </source>
</evidence>
<comment type="caution">
    <text evidence="1">The sequence shown here is derived from an EMBL/GenBank/DDBJ whole genome shotgun (WGS) entry which is preliminary data.</text>
</comment>
<dbReference type="EMBL" id="CAJZAH010000001">
    <property type="protein sequence ID" value="CAG9168513.1"/>
    <property type="molecule type" value="Genomic_DNA"/>
</dbReference>
<dbReference type="RefSeq" id="WP_224040184.1">
    <property type="nucleotide sequence ID" value="NZ_CAJZAH010000001.1"/>
</dbReference>
<gene>
    <name evidence="1" type="ORF">LMG21510_01108</name>
</gene>
<sequence length="59" mass="6677">MTQPDAQYFDVPVGVQLLKHYAARDAVRHATPLIPLRHEDICRFFGALFGRKRPGARAT</sequence>
<proteinExistence type="predicted"/>
<keyword evidence="2" id="KW-1185">Reference proteome</keyword>
<organism evidence="1 2">
    <name type="scientific">Cupriavidus respiraculi</name>
    <dbReference type="NCBI Taxonomy" id="195930"/>
    <lineage>
        <taxon>Bacteria</taxon>
        <taxon>Pseudomonadati</taxon>
        <taxon>Pseudomonadota</taxon>
        <taxon>Betaproteobacteria</taxon>
        <taxon>Burkholderiales</taxon>
        <taxon>Burkholderiaceae</taxon>
        <taxon>Cupriavidus</taxon>
    </lineage>
</organism>
<dbReference type="Proteomes" id="UP000721236">
    <property type="component" value="Unassembled WGS sequence"/>
</dbReference>
<evidence type="ECO:0000313" key="2">
    <source>
        <dbReference type="Proteomes" id="UP000721236"/>
    </source>
</evidence>